<dbReference type="EMBL" id="FOWX01000018">
    <property type="protein sequence ID" value="SFP77604.1"/>
    <property type="molecule type" value="Genomic_DNA"/>
</dbReference>
<dbReference type="GO" id="GO:0046872">
    <property type="term" value="F:metal ion binding"/>
    <property type="evidence" value="ECO:0007669"/>
    <property type="project" value="UniProtKB-KW"/>
</dbReference>
<dbReference type="InterPro" id="IPR017969">
    <property type="entry name" value="Heavy-metal-associated_CS"/>
</dbReference>
<evidence type="ECO:0000313" key="3">
    <source>
        <dbReference type="EMBL" id="SFP77604.1"/>
    </source>
</evidence>
<gene>
    <name evidence="3" type="ORF">SAMN05216190_11875</name>
</gene>
<organism evidence="3 4">
    <name type="scientific">Pseudomonas borbori</name>
    <dbReference type="NCBI Taxonomy" id="289003"/>
    <lineage>
        <taxon>Bacteria</taxon>
        <taxon>Pseudomonadati</taxon>
        <taxon>Pseudomonadota</taxon>
        <taxon>Gammaproteobacteria</taxon>
        <taxon>Pseudomonadales</taxon>
        <taxon>Pseudomonadaceae</taxon>
        <taxon>Pseudomonas</taxon>
    </lineage>
</organism>
<dbReference type="Proteomes" id="UP000198784">
    <property type="component" value="Unassembled WGS sequence"/>
</dbReference>
<keyword evidence="1" id="KW-0479">Metal-binding</keyword>
<accession>A0A1I5T3H0</accession>
<dbReference type="InterPro" id="IPR006121">
    <property type="entry name" value="HMA_dom"/>
</dbReference>
<dbReference type="PROSITE" id="PS50846">
    <property type="entry name" value="HMA_2"/>
    <property type="match status" value="1"/>
</dbReference>
<dbReference type="PROSITE" id="PS01047">
    <property type="entry name" value="HMA_1"/>
    <property type="match status" value="1"/>
</dbReference>
<proteinExistence type="predicted"/>
<dbReference type="SUPFAM" id="SSF55008">
    <property type="entry name" value="HMA, heavy metal-associated domain"/>
    <property type="match status" value="1"/>
</dbReference>
<dbReference type="AlphaFoldDB" id="A0A1I5T3H0"/>
<protein>
    <submittedName>
        <fullName evidence="3">Copper chaperone</fullName>
    </submittedName>
</protein>
<feature type="domain" description="HMA" evidence="2">
    <location>
        <begin position="5"/>
        <end position="68"/>
    </location>
</feature>
<evidence type="ECO:0000259" key="2">
    <source>
        <dbReference type="PROSITE" id="PS50846"/>
    </source>
</evidence>
<keyword evidence="4" id="KW-1185">Reference proteome</keyword>
<sequence length="70" mass="7459">MQTTKIHTFRVEGMTCEHCVKTVREALLARDPAADVKVKLQGGEVRVSSSLSSDELIIAIAEAGYGVGLA</sequence>
<name>A0A1I5T3H0_9PSED</name>
<evidence type="ECO:0000256" key="1">
    <source>
        <dbReference type="ARBA" id="ARBA00022723"/>
    </source>
</evidence>
<dbReference type="STRING" id="289003.SAMN05216190_11875"/>
<dbReference type="Pfam" id="PF00403">
    <property type="entry name" value="HMA"/>
    <property type="match status" value="1"/>
</dbReference>
<dbReference type="InterPro" id="IPR036163">
    <property type="entry name" value="HMA_dom_sf"/>
</dbReference>
<dbReference type="Gene3D" id="3.30.70.100">
    <property type="match status" value="1"/>
</dbReference>
<reference evidence="4" key="1">
    <citation type="submission" date="2016-10" db="EMBL/GenBank/DDBJ databases">
        <authorList>
            <person name="Varghese N."/>
            <person name="Submissions S."/>
        </authorList>
    </citation>
    <scope>NUCLEOTIDE SEQUENCE [LARGE SCALE GENOMIC DNA]</scope>
    <source>
        <strain evidence="4">DSM 17834</strain>
    </source>
</reference>
<dbReference type="CDD" id="cd00371">
    <property type="entry name" value="HMA"/>
    <property type="match status" value="1"/>
</dbReference>
<evidence type="ECO:0000313" key="4">
    <source>
        <dbReference type="Proteomes" id="UP000198784"/>
    </source>
</evidence>